<dbReference type="EMBL" id="CP042806">
    <property type="protein sequence ID" value="QEE29073.1"/>
    <property type="molecule type" value="Genomic_DNA"/>
</dbReference>
<name>A0A5B9EA95_9BACT</name>
<evidence type="ECO:0000313" key="3">
    <source>
        <dbReference type="Proteomes" id="UP000321820"/>
    </source>
</evidence>
<protein>
    <submittedName>
        <fullName evidence="2">Uncharacterized protein</fullName>
    </submittedName>
</protein>
<dbReference type="Pfam" id="PF22478">
    <property type="entry name" value="DUF6982"/>
    <property type="match status" value="1"/>
</dbReference>
<evidence type="ECO:0000313" key="2">
    <source>
        <dbReference type="EMBL" id="QEE29073.1"/>
    </source>
</evidence>
<dbReference type="RefSeq" id="WP_147648272.1">
    <property type="nucleotide sequence ID" value="NZ_CP042806.1"/>
</dbReference>
<dbReference type="KEGG" id="talb:FTW19_14335"/>
<dbReference type="InterPro" id="IPR054251">
    <property type="entry name" value="DUF6982"/>
</dbReference>
<accession>A0A5B9EA95</accession>
<feature type="compositionally biased region" description="Polar residues" evidence="1">
    <location>
        <begin position="155"/>
        <end position="167"/>
    </location>
</feature>
<proteinExistence type="predicted"/>
<feature type="region of interest" description="Disordered" evidence="1">
    <location>
        <begin position="149"/>
        <end position="179"/>
    </location>
</feature>
<gene>
    <name evidence="2" type="ORF">FTW19_14335</name>
</gene>
<organism evidence="2 3">
    <name type="scientific">Terriglobus albidus</name>
    <dbReference type="NCBI Taxonomy" id="1592106"/>
    <lineage>
        <taxon>Bacteria</taxon>
        <taxon>Pseudomonadati</taxon>
        <taxon>Acidobacteriota</taxon>
        <taxon>Terriglobia</taxon>
        <taxon>Terriglobales</taxon>
        <taxon>Acidobacteriaceae</taxon>
        <taxon>Terriglobus</taxon>
    </lineage>
</organism>
<dbReference type="Proteomes" id="UP000321820">
    <property type="component" value="Chromosome"/>
</dbReference>
<keyword evidence="3" id="KW-1185">Reference proteome</keyword>
<dbReference type="AlphaFoldDB" id="A0A5B9EA95"/>
<dbReference type="OrthoDB" id="118450at2"/>
<reference evidence="2 3" key="1">
    <citation type="submission" date="2019-08" db="EMBL/GenBank/DDBJ databases">
        <title>Complete genome sequence of Terriglobus albidus strain ORNL.</title>
        <authorList>
            <person name="Podar M."/>
        </authorList>
    </citation>
    <scope>NUCLEOTIDE SEQUENCE [LARGE SCALE GENOMIC DNA]</scope>
    <source>
        <strain evidence="2 3">ORNL</strain>
    </source>
</reference>
<evidence type="ECO:0000256" key="1">
    <source>
        <dbReference type="SAM" id="MobiDB-lite"/>
    </source>
</evidence>
<sequence>MPAGRKKVLIRRFSRDTIAGYLPAAGFVQDDALELLDLSGRVMPIPLSEIKMVLYVRDFNLTEKDPERTLRKTFLSKPRTEGLFIRLKLRDEDVLEGLAPLDISLMDSALEDKGIQFTPPDVRSNVQRIFVPRRAIESMDLLAVITTPSKKKPVASTSADKSLQEQLFATELPPNSRPN</sequence>